<evidence type="ECO:0000256" key="3">
    <source>
        <dbReference type="ARBA" id="ARBA00022842"/>
    </source>
</evidence>
<evidence type="ECO:0000313" key="8">
    <source>
        <dbReference type="Proteomes" id="UP000198851"/>
    </source>
</evidence>
<protein>
    <submittedName>
        <fullName evidence="7">Glutamate--putrescine ligase</fullName>
    </submittedName>
</protein>
<dbReference type="InterPro" id="IPR014746">
    <property type="entry name" value="Gln_synth/guanido_kin_cat_dom"/>
</dbReference>
<dbReference type="RefSeq" id="WP_093325033.1">
    <property type="nucleotide sequence ID" value="NZ_FOSZ01000007.1"/>
</dbReference>
<dbReference type="AlphaFoldDB" id="A0A1I4FX36"/>
<dbReference type="PANTHER" id="PTHR43785">
    <property type="entry name" value="GAMMA-GLUTAMYLPUTRESCINE SYNTHETASE"/>
    <property type="match status" value="1"/>
</dbReference>
<dbReference type="SUPFAM" id="SSF54368">
    <property type="entry name" value="Glutamine synthetase, N-terminal domain"/>
    <property type="match status" value="1"/>
</dbReference>
<evidence type="ECO:0000256" key="4">
    <source>
        <dbReference type="PROSITE-ProRule" id="PRU01331"/>
    </source>
</evidence>
<dbReference type="GO" id="GO:0004356">
    <property type="term" value="F:glutamine synthetase activity"/>
    <property type="evidence" value="ECO:0007669"/>
    <property type="project" value="InterPro"/>
</dbReference>
<dbReference type="InterPro" id="IPR008146">
    <property type="entry name" value="Gln_synth_cat_dom"/>
</dbReference>
<dbReference type="InterPro" id="IPR036651">
    <property type="entry name" value="Gln_synt_N_sf"/>
</dbReference>
<dbReference type="InterPro" id="IPR027303">
    <property type="entry name" value="Gln_synth_gly_rich_site"/>
</dbReference>
<dbReference type="STRING" id="1280847.SAMN04488036_10726"/>
<dbReference type="EMBL" id="FOSZ01000007">
    <property type="protein sequence ID" value="SFL22354.1"/>
    <property type="molecule type" value="Genomic_DNA"/>
</dbReference>
<dbReference type="OrthoDB" id="9807095at2"/>
<evidence type="ECO:0000256" key="2">
    <source>
        <dbReference type="ARBA" id="ARBA00022598"/>
    </source>
</evidence>
<feature type="domain" description="GS catalytic" evidence="6">
    <location>
        <begin position="106"/>
        <end position="438"/>
    </location>
</feature>
<evidence type="ECO:0000256" key="5">
    <source>
        <dbReference type="RuleBase" id="RU000384"/>
    </source>
</evidence>
<organism evidence="7 8">
    <name type="scientific">Shimia haliotis</name>
    <dbReference type="NCBI Taxonomy" id="1280847"/>
    <lineage>
        <taxon>Bacteria</taxon>
        <taxon>Pseudomonadati</taxon>
        <taxon>Pseudomonadota</taxon>
        <taxon>Alphaproteobacteria</taxon>
        <taxon>Rhodobacterales</taxon>
        <taxon>Roseobacteraceae</taxon>
    </lineage>
</organism>
<dbReference type="SMART" id="SM01230">
    <property type="entry name" value="Gln-synt_C"/>
    <property type="match status" value="1"/>
</dbReference>
<dbReference type="PANTHER" id="PTHR43785:SF12">
    <property type="entry name" value="TYPE-1 GLUTAMINE SYNTHETASE 2"/>
    <property type="match status" value="1"/>
</dbReference>
<gene>
    <name evidence="7" type="ORF">SAMN04488036_10726</name>
</gene>
<keyword evidence="8" id="KW-1185">Reference proteome</keyword>
<dbReference type="Gene3D" id="3.30.590.10">
    <property type="entry name" value="Glutamine synthetase/guanido kinase, catalytic domain"/>
    <property type="match status" value="1"/>
</dbReference>
<dbReference type="Proteomes" id="UP000198851">
    <property type="component" value="Unassembled WGS sequence"/>
</dbReference>
<sequence length="438" mass="47925">MEPLHYRTFRIGVSDLNGQIRGKRLPSAQAAKLETDGARMPLSVLNVDIWGHDIDGSPLVFETGDPDGILRPTERGPMPLPWLATPSEAVPMAMFNEDGTPFLGDPRQALSSVLDRFAQRGWTVMAATEMEFTLVDDSGDALMPPLDPRSGRRLMSGEIMGLDELDTFDAFFTDVYEGAEAMGIPIQSMISECGIGQFEVTLNHQNAMKAADDALYFKFLLRGIARKHGLAATFMAKPYPEDAGNGMHVHFSVVDENGKNVFDNGGPEGTEILQQAVAGCLQAMRASTLIFAPHGPSYDRFAPGNHAPTSVCWAYENRTSALRIPGGAYGARRIEHRVAGGDINPYLMLAAVLGAAIEGIEEGLTPPDPIEGNAYDLDLPHLADGWEAAIDLFATDPFITRCLPQQLIDNMVMTKRQELRELAGIPKEDHWKTYLERV</sequence>
<accession>A0A1I4FX36</accession>
<dbReference type="Pfam" id="PF00120">
    <property type="entry name" value="Gln-synt_C"/>
    <property type="match status" value="1"/>
</dbReference>
<name>A0A1I4FX36_9RHOB</name>
<evidence type="ECO:0000256" key="1">
    <source>
        <dbReference type="ARBA" id="ARBA00001946"/>
    </source>
</evidence>
<evidence type="ECO:0000313" key="7">
    <source>
        <dbReference type="EMBL" id="SFL22354.1"/>
    </source>
</evidence>
<dbReference type="GO" id="GO:0006542">
    <property type="term" value="P:glutamine biosynthetic process"/>
    <property type="evidence" value="ECO:0007669"/>
    <property type="project" value="InterPro"/>
</dbReference>
<dbReference type="SUPFAM" id="SSF55931">
    <property type="entry name" value="Glutamine synthetase/guanido kinase"/>
    <property type="match status" value="1"/>
</dbReference>
<keyword evidence="3" id="KW-0460">Magnesium</keyword>
<proteinExistence type="inferred from homology"/>
<dbReference type="PROSITE" id="PS00181">
    <property type="entry name" value="GLNA_ATP"/>
    <property type="match status" value="1"/>
</dbReference>
<dbReference type="GO" id="GO:0006598">
    <property type="term" value="P:polyamine catabolic process"/>
    <property type="evidence" value="ECO:0007669"/>
    <property type="project" value="TreeGrafter"/>
</dbReference>
<comment type="cofactor">
    <cofactor evidence="1">
        <name>Mg(2+)</name>
        <dbReference type="ChEBI" id="CHEBI:18420"/>
    </cofactor>
</comment>
<keyword evidence="2 7" id="KW-0436">Ligase</keyword>
<comment type="similarity">
    <text evidence="4 5">Belongs to the glutamine synthetase family.</text>
</comment>
<evidence type="ECO:0000259" key="6">
    <source>
        <dbReference type="PROSITE" id="PS51987"/>
    </source>
</evidence>
<dbReference type="PROSITE" id="PS51987">
    <property type="entry name" value="GS_CATALYTIC"/>
    <property type="match status" value="1"/>
</dbReference>
<reference evidence="8" key="1">
    <citation type="submission" date="2016-10" db="EMBL/GenBank/DDBJ databases">
        <authorList>
            <person name="Varghese N."/>
            <person name="Submissions S."/>
        </authorList>
    </citation>
    <scope>NUCLEOTIDE SEQUENCE [LARGE SCALE GENOMIC DNA]</scope>
    <source>
        <strain evidence="8">DSM 28453</strain>
    </source>
</reference>